<comment type="caution">
    <text evidence="2">The sequence shown here is derived from an EMBL/GenBank/DDBJ whole genome shotgun (WGS) entry which is preliminary data.</text>
</comment>
<proteinExistence type="predicted"/>
<organism evidence="2 3">
    <name type="scientific">Paenibacillus plantiphilus</name>
    <dbReference type="NCBI Taxonomy" id="2905650"/>
    <lineage>
        <taxon>Bacteria</taxon>
        <taxon>Bacillati</taxon>
        <taxon>Bacillota</taxon>
        <taxon>Bacilli</taxon>
        <taxon>Bacillales</taxon>
        <taxon>Paenibacillaceae</taxon>
        <taxon>Paenibacillus</taxon>
    </lineage>
</organism>
<dbReference type="EMBL" id="CAKMMF010000017">
    <property type="protein sequence ID" value="CAH1210448.1"/>
    <property type="molecule type" value="Genomic_DNA"/>
</dbReference>
<keyword evidence="3" id="KW-1185">Reference proteome</keyword>
<evidence type="ECO:0000256" key="1">
    <source>
        <dbReference type="SAM" id="Coils"/>
    </source>
</evidence>
<sequence>MTPQTYYVSISSGTIESQSSRTAQLAVQATKEELEILRRKLEHEEKITESTSLRAAIPYKSAERDPAQEAYSDDLLDLYAYIYRLGTPRTREHIEAMNILPKLTNQNSHYPGYN</sequence>
<protein>
    <submittedName>
        <fullName evidence="2">Uncharacterized protein</fullName>
    </submittedName>
</protein>
<evidence type="ECO:0000313" key="2">
    <source>
        <dbReference type="EMBL" id="CAH1210448.1"/>
    </source>
</evidence>
<gene>
    <name evidence="2" type="ORF">PAECIP111893_03231</name>
</gene>
<accession>A0ABM9CED8</accession>
<feature type="coiled-coil region" evidence="1">
    <location>
        <begin position="20"/>
        <end position="51"/>
    </location>
</feature>
<evidence type="ECO:0000313" key="3">
    <source>
        <dbReference type="Proteomes" id="UP000838686"/>
    </source>
</evidence>
<dbReference type="Proteomes" id="UP000838686">
    <property type="component" value="Unassembled WGS sequence"/>
</dbReference>
<reference evidence="2" key="1">
    <citation type="submission" date="2022-01" db="EMBL/GenBank/DDBJ databases">
        <authorList>
            <person name="Criscuolo A."/>
        </authorList>
    </citation>
    <scope>NUCLEOTIDE SEQUENCE</scope>
    <source>
        <strain evidence="2">CIP111893</strain>
    </source>
</reference>
<keyword evidence="1" id="KW-0175">Coiled coil</keyword>
<name>A0ABM9CED8_9BACL</name>